<evidence type="ECO:0000313" key="2">
    <source>
        <dbReference type="Proteomes" id="UP000194040"/>
    </source>
</evidence>
<organism evidence="1 2">
    <name type="scientific">Lonsdalea iberica</name>
    <dbReference type="NCBI Taxonomy" id="1082703"/>
    <lineage>
        <taxon>Bacteria</taxon>
        <taxon>Pseudomonadati</taxon>
        <taxon>Pseudomonadota</taxon>
        <taxon>Gammaproteobacteria</taxon>
        <taxon>Enterobacterales</taxon>
        <taxon>Pectobacteriaceae</taxon>
        <taxon>Lonsdalea</taxon>
    </lineage>
</organism>
<proteinExistence type="predicted"/>
<comment type="caution">
    <text evidence="1">The sequence shown here is derived from an EMBL/GenBank/DDBJ whole genome shotgun (WGS) entry which is preliminary data.</text>
</comment>
<accession>A0ABX3XEX6</accession>
<reference evidence="1 2" key="1">
    <citation type="submission" date="2016-02" db="EMBL/GenBank/DDBJ databases">
        <title>Species-wide whole genome sequencing reveals diversity, host range in Lonsdalea quercina.</title>
        <authorList>
            <person name="Li Y."/>
        </authorList>
    </citation>
    <scope>NUCLEOTIDE SEQUENCE [LARGE SCALE GENOMIC DNA]</scope>
    <source>
        <strain evidence="1 2">LMG 26265</strain>
    </source>
</reference>
<dbReference type="EMBL" id="LUTQ01000045">
    <property type="protein sequence ID" value="OSN08933.1"/>
    <property type="molecule type" value="Genomic_DNA"/>
</dbReference>
<gene>
    <name evidence="1" type="ORF">AU512_12990</name>
</gene>
<dbReference type="Proteomes" id="UP000194040">
    <property type="component" value="Unassembled WGS sequence"/>
</dbReference>
<protein>
    <submittedName>
        <fullName evidence="1">Uncharacterized protein</fullName>
    </submittedName>
</protein>
<sequence>MHYQVRIYYKDFTKIAKAHWLHEMPMTFRNTFTDIDSILLPFSLFLYFILSTKPCHRFTFFVEELIIMPFGFEK</sequence>
<name>A0ABX3XEX6_9GAMM</name>
<evidence type="ECO:0000313" key="1">
    <source>
        <dbReference type="EMBL" id="OSN08933.1"/>
    </source>
</evidence>
<keyword evidence="2" id="KW-1185">Reference proteome</keyword>